<keyword evidence="2" id="KW-1133">Transmembrane helix</keyword>
<proteinExistence type="predicted"/>
<name>A0A8J9YMS3_BRALA</name>
<feature type="region of interest" description="Disordered" evidence="1">
    <location>
        <begin position="216"/>
        <end position="423"/>
    </location>
</feature>
<keyword evidence="2" id="KW-0472">Membrane</keyword>
<dbReference type="EMBL" id="OV696695">
    <property type="protein sequence ID" value="CAH1238020.1"/>
    <property type="molecule type" value="Genomic_DNA"/>
</dbReference>
<accession>A0A8J9YMS3</accession>
<feature type="transmembrane region" description="Helical" evidence="2">
    <location>
        <begin position="70"/>
        <end position="90"/>
    </location>
</feature>
<feature type="transmembrane region" description="Helical" evidence="2">
    <location>
        <begin position="97"/>
        <end position="120"/>
    </location>
</feature>
<dbReference type="OrthoDB" id="9995421at2759"/>
<feature type="transmembrane region" description="Helical" evidence="2">
    <location>
        <begin position="12"/>
        <end position="33"/>
    </location>
</feature>
<evidence type="ECO:0000256" key="2">
    <source>
        <dbReference type="SAM" id="Phobius"/>
    </source>
</evidence>
<sequence length="423" mass="47533">MKMNSCGGCCDLKRGTLISGTFTLLVAGAYFAVDFLQYMGLVEQKQVVSSADTKTQKVLDDSLITVYVELAAHGLVVLGSCLLFVGVCTLKKWPMYPWIFAVIVEILAEISAQIAMYILHWNQGITAYQFSPLSLTKDLWAGYLISYAVRGLLIFFKIWAILCVIYFIKEMSSSKGGGPGWASYQDYVQSGYNWGDVVDNLYPSTLWEDELRESETNPYVGGKTSKERRTAYQQQTSYEDYDRRPNTRSASPEEADDMRPPLGGEAPTREDYNRSLRRKSSQAMRDDPEIVREEPSAFATAPRSPSEVYSPFHDFSAPADDNETAPRYPQEDDYPQSVASSVRGARRARYPSDGYSTVSYDPVARPYRPPQQSRAPTSLPYIPPADYPPFDRPSFITDSYDSRKPGEYGQQGLSRAQPPPSRF</sequence>
<feature type="compositionally biased region" description="Basic and acidic residues" evidence="1">
    <location>
        <begin position="284"/>
        <end position="295"/>
    </location>
</feature>
<dbReference type="PANTHER" id="PTHR36694:SF11">
    <property type="entry name" value="LP21121P-RELATED"/>
    <property type="match status" value="1"/>
</dbReference>
<evidence type="ECO:0000313" key="3">
    <source>
        <dbReference type="EMBL" id="CAH1238020.1"/>
    </source>
</evidence>
<dbReference type="PANTHER" id="PTHR36694">
    <property type="entry name" value="PASIFLORA 1, ISOFORM A-RELATED"/>
    <property type="match status" value="1"/>
</dbReference>
<evidence type="ECO:0000313" key="4">
    <source>
        <dbReference type="Proteomes" id="UP000838412"/>
    </source>
</evidence>
<keyword evidence="2" id="KW-0812">Transmembrane</keyword>
<evidence type="ECO:0000256" key="1">
    <source>
        <dbReference type="SAM" id="MobiDB-lite"/>
    </source>
</evidence>
<gene>
    <name evidence="3" type="primary">Hypp5499</name>
    <name evidence="3" type="ORF">BLAG_LOCUS2780</name>
</gene>
<reference evidence="3" key="1">
    <citation type="submission" date="2022-01" db="EMBL/GenBank/DDBJ databases">
        <authorList>
            <person name="Braso-Vives M."/>
        </authorList>
    </citation>
    <scope>NUCLEOTIDE SEQUENCE</scope>
</reference>
<dbReference type="AlphaFoldDB" id="A0A8J9YMS3"/>
<organism evidence="3 4">
    <name type="scientific">Branchiostoma lanceolatum</name>
    <name type="common">Common lancelet</name>
    <name type="synonym">Amphioxus lanceolatum</name>
    <dbReference type="NCBI Taxonomy" id="7740"/>
    <lineage>
        <taxon>Eukaryota</taxon>
        <taxon>Metazoa</taxon>
        <taxon>Chordata</taxon>
        <taxon>Cephalochordata</taxon>
        <taxon>Leptocardii</taxon>
        <taxon>Amphioxiformes</taxon>
        <taxon>Branchiostomatidae</taxon>
        <taxon>Branchiostoma</taxon>
    </lineage>
</organism>
<protein>
    <submittedName>
        <fullName evidence="3">Hypp5499 protein</fullName>
    </submittedName>
</protein>
<keyword evidence="4" id="KW-1185">Reference proteome</keyword>
<feature type="transmembrane region" description="Helical" evidence="2">
    <location>
        <begin position="140"/>
        <end position="168"/>
    </location>
</feature>
<feature type="compositionally biased region" description="Pro residues" evidence="1">
    <location>
        <begin position="381"/>
        <end position="391"/>
    </location>
</feature>
<dbReference type="Proteomes" id="UP000838412">
    <property type="component" value="Chromosome 10"/>
</dbReference>